<feature type="binding site" evidence="7">
    <location>
        <position position="106"/>
    </location>
    <ligand>
        <name>Zn(2+)</name>
        <dbReference type="ChEBI" id="CHEBI:29105"/>
    </ligand>
</feature>
<dbReference type="OrthoDB" id="9797527at2"/>
<dbReference type="SUPFAM" id="SSF53056">
    <property type="entry name" value="beta-carbonic anhydrase, cab"/>
    <property type="match status" value="1"/>
</dbReference>
<reference evidence="9 10" key="1">
    <citation type="journal article" date="2011" name="Stand. Genomic Sci.">
        <title>Complete genome sequence of Nitratifractor salsuginis type strain (E9I37-1).</title>
        <authorList>
            <person name="Anderson I."/>
            <person name="Sikorski J."/>
            <person name="Zeytun A."/>
            <person name="Nolan M."/>
            <person name="Lapidus A."/>
            <person name="Lucas S."/>
            <person name="Hammon N."/>
            <person name="Deshpande S."/>
            <person name="Cheng J.F."/>
            <person name="Tapia R."/>
            <person name="Han C."/>
            <person name="Goodwin L."/>
            <person name="Pitluck S."/>
            <person name="Liolios K."/>
            <person name="Pagani I."/>
            <person name="Ivanova N."/>
            <person name="Huntemann M."/>
            <person name="Mavromatis K."/>
            <person name="Ovchinikova G."/>
            <person name="Pati A."/>
            <person name="Chen A."/>
            <person name="Palaniappan K."/>
            <person name="Land M."/>
            <person name="Hauser L."/>
            <person name="Brambilla E.M."/>
            <person name="Ngatchou-Djao O.D."/>
            <person name="Rohde M."/>
            <person name="Tindall B.J."/>
            <person name="Goker M."/>
            <person name="Detter J.C."/>
            <person name="Woyke T."/>
            <person name="Bristow J."/>
            <person name="Eisen J.A."/>
            <person name="Markowitz V."/>
            <person name="Hugenholtz P."/>
            <person name="Klenk H.P."/>
            <person name="Kyrpides N.C."/>
        </authorList>
    </citation>
    <scope>NUCLEOTIDE SEQUENCE [LARGE SCALE GENOMIC DNA]</scope>
    <source>
        <strain evidence="10">DSM 16511 / JCM 12458 / E9I37-1</strain>
    </source>
</reference>
<evidence type="ECO:0000256" key="7">
    <source>
        <dbReference type="PIRSR" id="PIRSR601765-1"/>
    </source>
</evidence>
<dbReference type="HOGENOM" id="CLU_053879_5_3_7"/>
<dbReference type="GO" id="GO:0008270">
    <property type="term" value="F:zinc ion binding"/>
    <property type="evidence" value="ECO:0007669"/>
    <property type="project" value="UniProtKB-UniRule"/>
</dbReference>
<keyword evidence="3 7" id="KW-0479">Metal-binding</keyword>
<feature type="binding site" evidence="7">
    <location>
        <position position="44"/>
    </location>
    <ligand>
        <name>Zn(2+)</name>
        <dbReference type="ChEBI" id="CHEBI:29105"/>
    </ligand>
</feature>
<dbReference type="EC" id="4.2.1.1" evidence="2 8"/>
<dbReference type="PROSITE" id="PS00705">
    <property type="entry name" value="PROK_CO2_ANHYDRASE_2"/>
    <property type="match status" value="1"/>
</dbReference>
<dbReference type="CDD" id="cd00884">
    <property type="entry name" value="beta_CA_cladeB"/>
    <property type="match status" value="1"/>
</dbReference>
<dbReference type="GO" id="GO:0015976">
    <property type="term" value="P:carbon utilization"/>
    <property type="evidence" value="ECO:0007669"/>
    <property type="project" value="InterPro"/>
</dbReference>
<dbReference type="EMBL" id="CP002452">
    <property type="protein sequence ID" value="ADV46033.1"/>
    <property type="molecule type" value="Genomic_DNA"/>
</dbReference>
<gene>
    <name evidence="9" type="ordered locus">Nitsa_0766</name>
</gene>
<evidence type="ECO:0000256" key="6">
    <source>
        <dbReference type="ARBA" id="ARBA00048348"/>
    </source>
</evidence>
<comment type="similarity">
    <text evidence="1 8">Belongs to the beta-class carbonic anhydrase family.</text>
</comment>
<comment type="catalytic activity">
    <reaction evidence="6 8">
        <text>hydrogencarbonate + H(+) = CO2 + H2O</text>
        <dbReference type="Rhea" id="RHEA:10748"/>
        <dbReference type="ChEBI" id="CHEBI:15377"/>
        <dbReference type="ChEBI" id="CHEBI:15378"/>
        <dbReference type="ChEBI" id="CHEBI:16526"/>
        <dbReference type="ChEBI" id="CHEBI:17544"/>
        <dbReference type="EC" id="4.2.1.1"/>
    </reaction>
</comment>
<evidence type="ECO:0000256" key="2">
    <source>
        <dbReference type="ARBA" id="ARBA00012925"/>
    </source>
</evidence>
<evidence type="ECO:0000256" key="3">
    <source>
        <dbReference type="ARBA" id="ARBA00022723"/>
    </source>
</evidence>
<dbReference type="Proteomes" id="UP000008633">
    <property type="component" value="Chromosome"/>
</dbReference>
<dbReference type="GO" id="GO:0004089">
    <property type="term" value="F:carbonate dehydratase activity"/>
    <property type="evidence" value="ECO:0007669"/>
    <property type="project" value="UniProtKB-UniRule"/>
</dbReference>
<keyword evidence="4 7" id="KW-0862">Zinc</keyword>
<evidence type="ECO:0000313" key="10">
    <source>
        <dbReference type="Proteomes" id="UP000008633"/>
    </source>
</evidence>
<dbReference type="InterPro" id="IPR036874">
    <property type="entry name" value="Carbonic_anhydrase_sf"/>
</dbReference>
<dbReference type="Gene3D" id="3.40.1050.10">
    <property type="entry name" value="Carbonic anhydrase"/>
    <property type="match status" value="1"/>
</dbReference>
<protein>
    <recommendedName>
        <fullName evidence="2 8">Carbonic anhydrase</fullName>
        <ecNumber evidence="2 8">4.2.1.1</ecNumber>
    </recommendedName>
    <alternativeName>
        <fullName evidence="8">Carbonate dehydratase</fullName>
    </alternativeName>
</protein>
<feature type="binding site" evidence="7">
    <location>
        <position position="103"/>
    </location>
    <ligand>
        <name>Zn(2+)</name>
        <dbReference type="ChEBI" id="CHEBI:29105"/>
    </ligand>
</feature>
<comment type="cofactor">
    <cofactor evidence="7">
        <name>Zn(2+)</name>
        <dbReference type="ChEBI" id="CHEBI:29105"/>
    </cofactor>
    <text evidence="7">Binds 1 zinc ion per subunit.</text>
</comment>
<proteinExistence type="inferred from homology"/>
<dbReference type="STRING" id="749222.Nitsa_0766"/>
<dbReference type="KEGG" id="nsa:Nitsa_0766"/>
<keyword evidence="5 8" id="KW-0456">Lyase</keyword>
<reference evidence="10" key="2">
    <citation type="submission" date="2011-01" db="EMBL/GenBank/DDBJ databases">
        <title>The complete genome of Nitratifractor salsuginis DSM 16511.</title>
        <authorList>
            <consortium name="US DOE Joint Genome Institute (JGI-PGF)"/>
            <person name="Lucas S."/>
            <person name="Copeland A."/>
            <person name="Lapidus A."/>
            <person name="Bruce D."/>
            <person name="Goodwin L."/>
            <person name="Pitluck S."/>
            <person name="Kyrpides N."/>
            <person name="Mavromatis K."/>
            <person name="Ivanova N."/>
            <person name="Mikhailova N."/>
            <person name="Zeytun A."/>
            <person name="Detter J.C."/>
            <person name="Tapia R."/>
            <person name="Han C."/>
            <person name="Land M."/>
            <person name="Hauser L."/>
            <person name="Markowitz V."/>
            <person name="Cheng J.-F."/>
            <person name="Hugenholtz P."/>
            <person name="Woyke T."/>
            <person name="Wu D."/>
            <person name="Tindall B."/>
            <person name="Schuetze A."/>
            <person name="Brambilla E."/>
            <person name="Klenk H.-P."/>
            <person name="Eisen J.A."/>
        </authorList>
    </citation>
    <scope>NUCLEOTIDE SEQUENCE [LARGE SCALE GENOMIC DNA]</scope>
    <source>
        <strain evidence="10">DSM 16511 / JCM 12458 / E9I37-1</strain>
    </source>
</reference>
<dbReference type="InterPro" id="IPR001765">
    <property type="entry name" value="Carbonic_anhydrase"/>
</dbReference>
<comment type="function">
    <text evidence="8">Reversible hydration of carbon dioxide.</text>
</comment>
<dbReference type="PANTHER" id="PTHR11002">
    <property type="entry name" value="CARBONIC ANHYDRASE"/>
    <property type="match status" value="1"/>
</dbReference>
<keyword evidence="10" id="KW-1185">Reference proteome</keyword>
<dbReference type="InterPro" id="IPR045066">
    <property type="entry name" value="Beta_CA_cladeB"/>
</dbReference>
<name>E6X298_NITSE</name>
<dbReference type="SMART" id="SM00947">
    <property type="entry name" value="Pro_CA"/>
    <property type="match status" value="1"/>
</dbReference>
<dbReference type="eggNOG" id="COG0288">
    <property type="taxonomic scope" value="Bacteria"/>
</dbReference>
<dbReference type="PANTHER" id="PTHR11002:SF76">
    <property type="entry name" value="CARBONIC ANHYDRASE"/>
    <property type="match status" value="1"/>
</dbReference>
<accession>E6X298</accession>
<dbReference type="Pfam" id="PF00484">
    <property type="entry name" value="Pro_CA"/>
    <property type="match status" value="1"/>
</dbReference>
<dbReference type="InterPro" id="IPR015892">
    <property type="entry name" value="Carbonic_anhydrase_CS"/>
</dbReference>
<feature type="binding site" evidence="7">
    <location>
        <position position="42"/>
    </location>
    <ligand>
        <name>Zn(2+)</name>
        <dbReference type="ChEBI" id="CHEBI:29105"/>
    </ligand>
</feature>
<dbReference type="AlphaFoldDB" id="E6X298"/>
<evidence type="ECO:0000313" key="9">
    <source>
        <dbReference type="EMBL" id="ADV46033.1"/>
    </source>
</evidence>
<organism evidence="9 10">
    <name type="scientific">Nitratifractor salsuginis (strain DSM 16511 / JCM 12458 / E9I37-1)</name>
    <dbReference type="NCBI Taxonomy" id="749222"/>
    <lineage>
        <taxon>Bacteria</taxon>
        <taxon>Pseudomonadati</taxon>
        <taxon>Campylobacterota</taxon>
        <taxon>Epsilonproteobacteria</taxon>
        <taxon>Campylobacterales</taxon>
        <taxon>Sulfurovaceae</taxon>
        <taxon>Nitratifractor</taxon>
    </lineage>
</organism>
<dbReference type="PROSITE" id="PS00704">
    <property type="entry name" value="PROK_CO2_ANHYDRASE_1"/>
    <property type="match status" value="1"/>
</dbReference>
<evidence type="ECO:0000256" key="1">
    <source>
        <dbReference type="ARBA" id="ARBA00006217"/>
    </source>
</evidence>
<evidence type="ECO:0000256" key="8">
    <source>
        <dbReference type="RuleBase" id="RU003956"/>
    </source>
</evidence>
<sequence length="228" mass="26288">MPLDAMAHSHKKFKEEYGKKYIQLFKDLAEKGQAPKTLFISCSDSRVVPNLITYTKPGDLFVTRNIGNFIPPYDPERDNCATAAVIEYALVHLNVETIIVCGHTHCGACEALYHEIPDSDEELNLRRWMRYGEEAKEQALALIGDGDKDDLLRATEKFNVIDQLTHLLSYPAVKKRVHNHELHVMGWYYHVHSGNLEYFNPLEYRFVPVEDLKKPARKSKKKKEKSTE</sequence>
<evidence type="ECO:0000256" key="5">
    <source>
        <dbReference type="ARBA" id="ARBA00023239"/>
    </source>
</evidence>
<evidence type="ECO:0000256" key="4">
    <source>
        <dbReference type="ARBA" id="ARBA00022833"/>
    </source>
</evidence>
<dbReference type="RefSeq" id="WP_013553727.1">
    <property type="nucleotide sequence ID" value="NC_014935.1"/>
</dbReference>